<feature type="compositionally biased region" description="Polar residues" evidence="1">
    <location>
        <begin position="108"/>
        <end position="117"/>
    </location>
</feature>
<dbReference type="GO" id="GO:0031624">
    <property type="term" value="F:ubiquitin conjugating enzyme binding"/>
    <property type="evidence" value="ECO:0007669"/>
    <property type="project" value="TreeGrafter"/>
</dbReference>
<dbReference type="PANTHER" id="PTHR31531">
    <property type="entry name" value="E3 UBIQUITIN-PROTEIN LIGASE E3D FAMILY MEMBER"/>
    <property type="match status" value="1"/>
</dbReference>
<name>A0AAE0IT65_9PEZI</name>
<reference evidence="2" key="1">
    <citation type="journal article" date="2023" name="Mol. Phylogenet. Evol.">
        <title>Genome-scale phylogeny and comparative genomics of the fungal order Sordariales.</title>
        <authorList>
            <person name="Hensen N."/>
            <person name="Bonometti L."/>
            <person name="Westerberg I."/>
            <person name="Brannstrom I.O."/>
            <person name="Guillou S."/>
            <person name="Cros-Aarteil S."/>
            <person name="Calhoun S."/>
            <person name="Haridas S."/>
            <person name="Kuo A."/>
            <person name="Mondo S."/>
            <person name="Pangilinan J."/>
            <person name="Riley R."/>
            <person name="LaButti K."/>
            <person name="Andreopoulos B."/>
            <person name="Lipzen A."/>
            <person name="Chen C."/>
            <person name="Yan M."/>
            <person name="Daum C."/>
            <person name="Ng V."/>
            <person name="Clum A."/>
            <person name="Steindorff A."/>
            <person name="Ohm R.A."/>
            <person name="Martin F."/>
            <person name="Silar P."/>
            <person name="Natvig D.O."/>
            <person name="Lalanne C."/>
            <person name="Gautier V."/>
            <person name="Ament-Velasquez S.L."/>
            <person name="Kruys A."/>
            <person name="Hutchinson M.I."/>
            <person name="Powell A.J."/>
            <person name="Barry K."/>
            <person name="Miller A.N."/>
            <person name="Grigoriev I.V."/>
            <person name="Debuchy R."/>
            <person name="Gladieux P."/>
            <person name="Hiltunen Thoren M."/>
            <person name="Johannesson H."/>
        </authorList>
    </citation>
    <scope>NUCLEOTIDE SEQUENCE</scope>
    <source>
        <strain evidence="2">CBS 118394</strain>
    </source>
</reference>
<dbReference type="GO" id="GO:0006513">
    <property type="term" value="P:protein monoubiquitination"/>
    <property type="evidence" value="ECO:0007669"/>
    <property type="project" value="TreeGrafter"/>
</dbReference>
<dbReference type="PANTHER" id="PTHR31531:SF2">
    <property type="entry name" value="E3 UBIQUITIN-PROTEIN LIGASE E3D"/>
    <property type="match status" value="1"/>
</dbReference>
<feature type="region of interest" description="Disordered" evidence="1">
    <location>
        <begin position="88"/>
        <end position="117"/>
    </location>
</feature>
<dbReference type="AlphaFoldDB" id="A0AAE0IT65"/>
<dbReference type="EMBL" id="JAUEDM010000001">
    <property type="protein sequence ID" value="KAK3330804.1"/>
    <property type="molecule type" value="Genomic_DNA"/>
</dbReference>
<feature type="region of interest" description="Disordered" evidence="1">
    <location>
        <begin position="160"/>
        <end position="189"/>
    </location>
</feature>
<evidence type="ECO:0000256" key="1">
    <source>
        <dbReference type="SAM" id="MobiDB-lite"/>
    </source>
</evidence>
<evidence type="ECO:0000313" key="3">
    <source>
        <dbReference type="Proteomes" id="UP001283341"/>
    </source>
</evidence>
<keyword evidence="3" id="KW-1185">Reference proteome</keyword>
<sequence length="441" mass="46790">MEPKSLIYAELLPNIRQISLAISLSSPSSQTSTRVTITADGEEVQLQHHGDIETLKLPAKAALGGAVLPIQKPGATALSWRLPLQQTSPASPLASRQGEATDGRVSPWSATDLQTGSGVSCRRCGTVLVKNDAITVWKDLPSENWAEMMEFWHCHKPDNKDDHSHAHAARDHVASSTSPSNGHMEKADESSLAARGYGASSIISAQEGVGFVDLTALLFAESNCFAVTFSRSAYECGSTNREDLMSSNIPASQSLNIFCSSCHSQIGFFNFRTAAVTLLKWQISCKSASGAAPGISECLAATLVSTISRSGSSKSLLTPISGTVATSKGAAANTTDDTVVHIWVLNSNIVYSSSGSAAAPTAVAAEVKAAQAGTPAIKLLYRLIPHEEADRMLEIVTCDAQEINLPAEALGRIEKLLDGSNLLFPPAERTFKEWKVGVLTR</sequence>
<dbReference type="GO" id="GO:0005829">
    <property type="term" value="C:cytosol"/>
    <property type="evidence" value="ECO:0007669"/>
    <property type="project" value="TreeGrafter"/>
</dbReference>
<dbReference type="GO" id="GO:0061630">
    <property type="term" value="F:ubiquitin protein ligase activity"/>
    <property type="evidence" value="ECO:0007669"/>
    <property type="project" value="TreeGrafter"/>
</dbReference>
<protein>
    <submittedName>
        <fullName evidence="2">Ubiquitin-conjugating enzyme E2-binding protein</fullName>
    </submittedName>
</protein>
<accession>A0AAE0IT65</accession>
<dbReference type="GO" id="GO:0030332">
    <property type="term" value="F:cyclin binding"/>
    <property type="evidence" value="ECO:0007669"/>
    <property type="project" value="TreeGrafter"/>
</dbReference>
<dbReference type="GO" id="GO:0051865">
    <property type="term" value="P:protein autoubiquitination"/>
    <property type="evidence" value="ECO:0007669"/>
    <property type="project" value="TreeGrafter"/>
</dbReference>
<dbReference type="GO" id="GO:0005634">
    <property type="term" value="C:nucleus"/>
    <property type="evidence" value="ECO:0007669"/>
    <property type="project" value="TreeGrafter"/>
</dbReference>
<evidence type="ECO:0000313" key="2">
    <source>
        <dbReference type="EMBL" id="KAK3330804.1"/>
    </source>
</evidence>
<dbReference type="GO" id="GO:0000209">
    <property type="term" value="P:protein polyubiquitination"/>
    <property type="evidence" value="ECO:0007669"/>
    <property type="project" value="TreeGrafter"/>
</dbReference>
<dbReference type="Proteomes" id="UP001283341">
    <property type="component" value="Unassembled WGS sequence"/>
</dbReference>
<proteinExistence type="predicted"/>
<feature type="compositionally biased region" description="Basic and acidic residues" evidence="1">
    <location>
        <begin position="160"/>
        <end position="173"/>
    </location>
</feature>
<dbReference type="InterPro" id="IPR019193">
    <property type="entry name" value="UBQ-conj_enz_E2-bd_prot"/>
</dbReference>
<gene>
    <name evidence="2" type="ORF">B0H66DRAFT_572756</name>
</gene>
<organism evidence="2 3">
    <name type="scientific">Apodospora peruviana</name>
    <dbReference type="NCBI Taxonomy" id="516989"/>
    <lineage>
        <taxon>Eukaryota</taxon>
        <taxon>Fungi</taxon>
        <taxon>Dikarya</taxon>
        <taxon>Ascomycota</taxon>
        <taxon>Pezizomycotina</taxon>
        <taxon>Sordariomycetes</taxon>
        <taxon>Sordariomycetidae</taxon>
        <taxon>Sordariales</taxon>
        <taxon>Lasiosphaeriaceae</taxon>
        <taxon>Apodospora</taxon>
    </lineage>
</organism>
<comment type="caution">
    <text evidence="2">The sequence shown here is derived from an EMBL/GenBank/DDBJ whole genome shotgun (WGS) entry which is preliminary data.</text>
</comment>
<dbReference type="GO" id="GO:0043161">
    <property type="term" value="P:proteasome-mediated ubiquitin-dependent protein catabolic process"/>
    <property type="evidence" value="ECO:0007669"/>
    <property type="project" value="TreeGrafter"/>
</dbReference>
<reference evidence="2" key="2">
    <citation type="submission" date="2023-06" db="EMBL/GenBank/DDBJ databases">
        <authorList>
            <consortium name="Lawrence Berkeley National Laboratory"/>
            <person name="Haridas S."/>
            <person name="Hensen N."/>
            <person name="Bonometti L."/>
            <person name="Westerberg I."/>
            <person name="Brannstrom I.O."/>
            <person name="Guillou S."/>
            <person name="Cros-Aarteil S."/>
            <person name="Calhoun S."/>
            <person name="Kuo A."/>
            <person name="Mondo S."/>
            <person name="Pangilinan J."/>
            <person name="Riley R."/>
            <person name="Labutti K."/>
            <person name="Andreopoulos B."/>
            <person name="Lipzen A."/>
            <person name="Chen C."/>
            <person name="Yanf M."/>
            <person name="Daum C."/>
            <person name="Ng V."/>
            <person name="Clum A."/>
            <person name="Steindorff A."/>
            <person name="Ohm R."/>
            <person name="Martin F."/>
            <person name="Silar P."/>
            <person name="Natvig D."/>
            <person name="Lalanne C."/>
            <person name="Gautier V."/>
            <person name="Ament-Velasquez S.L."/>
            <person name="Kruys A."/>
            <person name="Hutchinson M.I."/>
            <person name="Powell A.J."/>
            <person name="Barry K."/>
            <person name="Miller A.N."/>
            <person name="Grigoriev I.V."/>
            <person name="Debuchy R."/>
            <person name="Gladieux P."/>
            <person name="Thoren M.H."/>
            <person name="Johannesson H."/>
        </authorList>
    </citation>
    <scope>NUCLEOTIDE SEQUENCE</scope>
    <source>
        <strain evidence="2">CBS 118394</strain>
    </source>
</reference>
<dbReference type="Pfam" id="PF09814">
    <property type="entry name" value="HECT_2"/>
    <property type="match status" value="1"/>
</dbReference>
<dbReference type="GO" id="GO:0000151">
    <property type="term" value="C:ubiquitin ligase complex"/>
    <property type="evidence" value="ECO:0007669"/>
    <property type="project" value="TreeGrafter"/>
</dbReference>